<dbReference type="PROSITE" id="PS51234">
    <property type="entry name" value="TSP3"/>
    <property type="match status" value="4"/>
</dbReference>
<keyword evidence="2 9" id="KW-0245">EGF-like domain</keyword>
<dbReference type="FunFam" id="2.10.25.10:FF:000170">
    <property type="entry name" value="thrombospondin-3 isoform X1"/>
    <property type="match status" value="1"/>
</dbReference>
<evidence type="ECO:0000256" key="9">
    <source>
        <dbReference type="PROSITE-ProRule" id="PRU00076"/>
    </source>
</evidence>
<feature type="repeat" description="TSP type-3" evidence="10">
    <location>
        <begin position="890"/>
        <end position="925"/>
    </location>
</feature>
<dbReference type="PANTHER" id="PTHR10199:SF100">
    <property type="entry name" value="THROMBOSPONDIN, ISOFORM A"/>
    <property type="match status" value="1"/>
</dbReference>
<feature type="signal peptide" evidence="12">
    <location>
        <begin position="1"/>
        <end position="19"/>
    </location>
</feature>
<dbReference type="EMBL" id="GL438502">
    <property type="protein sequence ID" value="EFN68877.1"/>
    <property type="molecule type" value="Genomic_DNA"/>
</dbReference>
<evidence type="ECO:0000256" key="10">
    <source>
        <dbReference type="PROSITE-ProRule" id="PRU00634"/>
    </source>
</evidence>
<dbReference type="InterPro" id="IPR017897">
    <property type="entry name" value="Thrombospondin_3_rpt"/>
</dbReference>
<dbReference type="KEGG" id="cfo:105250842"/>
<feature type="domain" description="EGF-like" evidence="13">
    <location>
        <begin position="712"/>
        <end position="754"/>
    </location>
</feature>
<feature type="region of interest" description="Disordered" evidence="11">
    <location>
        <begin position="824"/>
        <end position="846"/>
    </location>
</feature>
<dbReference type="InterPro" id="IPR013320">
    <property type="entry name" value="ConA-like_dom_sf"/>
</dbReference>
<accession>E2ACG0</accession>
<dbReference type="GO" id="GO:0005509">
    <property type="term" value="F:calcium ion binding"/>
    <property type="evidence" value="ECO:0007669"/>
    <property type="project" value="UniProtKB-UniRule"/>
</dbReference>
<dbReference type="FunFam" id="2.10.25.10:FF:000232">
    <property type="entry name" value="thrombospondin-3 isoform X1"/>
    <property type="match status" value="1"/>
</dbReference>
<evidence type="ECO:0000256" key="6">
    <source>
        <dbReference type="ARBA" id="ARBA00022889"/>
    </source>
</evidence>
<feature type="repeat" description="TSP type-3" evidence="10">
    <location>
        <begin position="831"/>
        <end position="866"/>
    </location>
</feature>
<dbReference type="SMART" id="SM00181">
    <property type="entry name" value="EGF"/>
    <property type="match status" value="6"/>
</dbReference>
<feature type="compositionally biased region" description="Basic and acidic residues" evidence="11">
    <location>
        <begin position="216"/>
        <end position="237"/>
    </location>
</feature>
<dbReference type="PROSITE" id="PS01187">
    <property type="entry name" value="EGF_CA"/>
    <property type="match status" value="1"/>
</dbReference>
<keyword evidence="16" id="KW-1185">Reference proteome</keyword>
<evidence type="ECO:0000256" key="5">
    <source>
        <dbReference type="ARBA" id="ARBA00022837"/>
    </source>
</evidence>
<dbReference type="SUPFAM" id="SSF103647">
    <property type="entry name" value="TSP type-3 repeat"/>
    <property type="match status" value="3"/>
</dbReference>
<feature type="compositionally biased region" description="Polar residues" evidence="11">
    <location>
        <begin position="380"/>
        <end position="390"/>
    </location>
</feature>
<evidence type="ECO:0000256" key="12">
    <source>
        <dbReference type="SAM" id="SignalP"/>
    </source>
</evidence>
<evidence type="ECO:0000313" key="15">
    <source>
        <dbReference type="EMBL" id="EFN68877.1"/>
    </source>
</evidence>
<dbReference type="FunFam" id="4.10.1080.10:FF:000001">
    <property type="entry name" value="Thrombospondin 3"/>
    <property type="match status" value="1"/>
</dbReference>
<dbReference type="InterPro" id="IPR028974">
    <property type="entry name" value="TSP_type-3_rpt"/>
</dbReference>
<dbReference type="PROSITE" id="PS51236">
    <property type="entry name" value="TSP_CTER"/>
    <property type="match status" value="1"/>
</dbReference>
<feature type="compositionally biased region" description="Polar residues" evidence="11">
    <location>
        <begin position="351"/>
        <end position="360"/>
    </location>
</feature>
<dbReference type="InParanoid" id="E2ACG0"/>
<comment type="similarity">
    <text evidence="1">Belongs to the thrombospondin family.</text>
</comment>
<evidence type="ECO:0000256" key="11">
    <source>
        <dbReference type="SAM" id="MobiDB-lite"/>
    </source>
</evidence>
<keyword evidence="8" id="KW-0325">Glycoprotein</keyword>
<dbReference type="CDD" id="cd16081">
    <property type="entry name" value="TSPcc_insect"/>
    <property type="match status" value="1"/>
</dbReference>
<dbReference type="FunCoup" id="E2ACG0">
    <property type="interactions" value="74"/>
</dbReference>
<evidence type="ECO:0000256" key="4">
    <source>
        <dbReference type="ARBA" id="ARBA00022737"/>
    </source>
</evidence>
<feature type="compositionally biased region" description="Basic and acidic residues" evidence="11">
    <location>
        <begin position="272"/>
        <end position="287"/>
    </location>
</feature>
<dbReference type="CDD" id="cd00054">
    <property type="entry name" value="EGF_CA"/>
    <property type="match status" value="2"/>
</dbReference>
<dbReference type="InterPro" id="IPR000742">
    <property type="entry name" value="EGF"/>
</dbReference>
<feature type="compositionally biased region" description="Polar residues" evidence="11">
    <location>
        <begin position="324"/>
        <end position="341"/>
    </location>
</feature>
<dbReference type="InterPro" id="IPR049883">
    <property type="entry name" value="NOTCH1_EGF-like"/>
</dbReference>
<feature type="compositionally biased region" description="Acidic residues" evidence="11">
    <location>
        <begin position="831"/>
        <end position="846"/>
    </location>
</feature>
<dbReference type="InterPro" id="IPR008859">
    <property type="entry name" value="Thrombospondin_C"/>
</dbReference>
<keyword evidence="6" id="KW-0130">Cell adhesion</keyword>
<keyword evidence="4" id="KW-0677">Repeat</keyword>
<dbReference type="FunFam" id="2.10.25.10:FF:000027">
    <property type="entry name" value="Thrombospondin 3"/>
    <property type="match status" value="1"/>
</dbReference>
<feature type="domain" description="EGF-like" evidence="13">
    <location>
        <begin position="658"/>
        <end position="696"/>
    </location>
</feature>
<keyword evidence="7" id="KW-1015">Disulfide bond</keyword>
<dbReference type="GO" id="GO:0005576">
    <property type="term" value="C:extracellular region"/>
    <property type="evidence" value="ECO:0007669"/>
    <property type="project" value="InterPro"/>
</dbReference>
<feature type="compositionally biased region" description="Basic and acidic residues" evidence="11">
    <location>
        <begin position="391"/>
        <end position="408"/>
    </location>
</feature>
<dbReference type="OMA" id="QEMITWS"/>
<feature type="compositionally biased region" description="Basic and acidic residues" evidence="11">
    <location>
        <begin position="963"/>
        <end position="978"/>
    </location>
</feature>
<feature type="repeat" description="TSP type-3" evidence="10">
    <location>
        <begin position="949"/>
        <end position="986"/>
    </location>
</feature>
<dbReference type="FunFam" id="2.60.120.200:FF:000002">
    <property type="entry name" value="Thrombospondin 3"/>
    <property type="match status" value="1"/>
</dbReference>
<dbReference type="SMART" id="SM00179">
    <property type="entry name" value="EGF_CA"/>
    <property type="match status" value="5"/>
</dbReference>
<feature type="compositionally biased region" description="Basic residues" evidence="11">
    <location>
        <begin position="261"/>
        <end position="271"/>
    </location>
</feature>
<dbReference type="OrthoDB" id="14563at2759"/>
<dbReference type="InterPro" id="IPR003367">
    <property type="entry name" value="Thrombospondin_3-like_rpt"/>
</dbReference>
<keyword evidence="5 10" id="KW-0106">Calcium</keyword>
<evidence type="ECO:0000259" key="14">
    <source>
        <dbReference type="PROSITE" id="PS51236"/>
    </source>
</evidence>
<dbReference type="GO" id="GO:0007155">
    <property type="term" value="P:cell adhesion"/>
    <property type="evidence" value="ECO:0007669"/>
    <property type="project" value="UniProtKB-KW"/>
</dbReference>
<dbReference type="InterPro" id="IPR001881">
    <property type="entry name" value="EGF-like_Ca-bd_dom"/>
</dbReference>
<feature type="repeat" description="TSP type-3" evidence="10">
    <location>
        <begin position="987"/>
        <end position="1022"/>
    </location>
</feature>
<dbReference type="Gene3D" id="2.10.25.10">
    <property type="entry name" value="Laminin"/>
    <property type="match status" value="6"/>
</dbReference>
<dbReference type="Pfam" id="PF02412">
    <property type="entry name" value="TSP_3"/>
    <property type="match status" value="6"/>
</dbReference>
<evidence type="ECO:0000313" key="16">
    <source>
        <dbReference type="Proteomes" id="UP000000311"/>
    </source>
</evidence>
<dbReference type="InterPro" id="IPR018097">
    <property type="entry name" value="EGF_Ca-bd_CS"/>
</dbReference>
<evidence type="ECO:0000256" key="7">
    <source>
        <dbReference type="ARBA" id="ARBA00023157"/>
    </source>
</evidence>
<feature type="compositionally biased region" description="Basic and acidic residues" evidence="11">
    <location>
        <begin position="423"/>
        <end position="432"/>
    </location>
</feature>
<feature type="domain" description="EGF-like" evidence="13">
    <location>
        <begin position="756"/>
        <end position="795"/>
    </location>
</feature>
<dbReference type="FunFam" id="4.10.1080.10:FF:000004">
    <property type="entry name" value="Cartilage oligomeric matrix protein"/>
    <property type="match status" value="1"/>
</dbReference>
<dbReference type="Proteomes" id="UP000000311">
    <property type="component" value="Unassembled WGS sequence"/>
</dbReference>
<reference evidence="15 16" key="1">
    <citation type="journal article" date="2010" name="Science">
        <title>Genomic comparison of the ants Camponotus floridanus and Harpegnathos saltator.</title>
        <authorList>
            <person name="Bonasio R."/>
            <person name="Zhang G."/>
            <person name="Ye C."/>
            <person name="Mutti N.S."/>
            <person name="Fang X."/>
            <person name="Qin N."/>
            <person name="Donahue G."/>
            <person name="Yang P."/>
            <person name="Li Q."/>
            <person name="Li C."/>
            <person name="Zhang P."/>
            <person name="Huang Z."/>
            <person name="Berger S.L."/>
            <person name="Reinberg D."/>
            <person name="Wang J."/>
            <person name="Liebig J."/>
        </authorList>
    </citation>
    <scope>NUCLEOTIDE SEQUENCE [LARGE SCALE GENOMIC DNA]</scope>
    <source>
        <strain evidence="16">C129</strain>
    </source>
</reference>
<dbReference type="Gene3D" id="4.10.1080.10">
    <property type="entry name" value="TSP type-3 repeat"/>
    <property type="match status" value="2"/>
</dbReference>
<dbReference type="FunFam" id="2.10.25.10:FF:000025">
    <property type="entry name" value="Thrombospondin 3"/>
    <property type="match status" value="1"/>
</dbReference>
<feature type="domain" description="TSP C-terminal" evidence="14">
    <location>
        <begin position="1062"/>
        <end position="1277"/>
    </location>
</feature>
<gene>
    <name evidence="15" type="ORF">EAG_00673</name>
</gene>
<feature type="domain" description="EGF-like" evidence="13">
    <location>
        <begin position="575"/>
        <end position="614"/>
    </location>
</feature>
<keyword evidence="3 12" id="KW-0732">Signal</keyword>
<feature type="compositionally biased region" description="Polar residues" evidence="11">
    <location>
        <begin position="240"/>
        <end position="257"/>
    </location>
</feature>
<dbReference type="STRING" id="104421.E2ACG0"/>
<organism evidence="16">
    <name type="scientific">Camponotus floridanus</name>
    <name type="common">Florida carpenter ant</name>
    <dbReference type="NCBI Taxonomy" id="104421"/>
    <lineage>
        <taxon>Eukaryota</taxon>
        <taxon>Metazoa</taxon>
        <taxon>Ecdysozoa</taxon>
        <taxon>Arthropoda</taxon>
        <taxon>Hexapoda</taxon>
        <taxon>Insecta</taxon>
        <taxon>Pterygota</taxon>
        <taxon>Neoptera</taxon>
        <taxon>Endopterygota</taxon>
        <taxon>Hymenoptera</taxon>
        <taxon>Apocrita</taxon>
        <taxon>Aculeata</taxon>
        <taxon>Formicoidea</taxon>
        <taxon>Formicidae</taxon>
        <taxon>Formicinae</taxon>
        <taxon>Camponotus</taxon>
    </lineage>
</organism>
<name>E2ACG0_CAMFO</name>
<sequence length="1312" mass="147018">MRILTVLILGLLIVCVVDGSVVPDEALTASLQNVWNENEFIIALSNIKIRKKSGTSNSIETLLAVKYKQKTKMVLILDRRTKRVILESLDEGGRRSAAHVNVDSLSVNTPLKSLIILVHQSGAPTRINSRVDVYVDCIYEGSIPLKKPFRDIAETEDPSIEVFRERKCRAKVYQSNINDALKKEKCPKNLIDIKQSSIFENTKQPDHTKINSTDSKGYDQKKKPTDRPDGTDDDHGIKNGSATSDQSNNSTPSTGQNDTKRPRHRTNKKSPSKKDQYTHSSDREIAHKKTPRRPGSNNKPDKYDLDGSFDPFSSGEIDNLDPGSLSSPFTLQPSTTGNYPTKQLKKPYQLETESNGSDQYGSKKPGRSDETDGFDYPDESSLTSPYTKGTQHPDKLHQTDSRPDRSDGLDSYEFNKNLFPTSDKSDGFVSRDKLKRPGRSTSRPGVSDGFDYPDSDVSLTTKRVPRRGDIGIQSLDERICQTDDQIVKTLNELINATRKLWRELELNRQETQHLRQLIENCSACRTPIVTPPPLLSCDPSPCYPGVECRLTPRGPQCGPCIRGYTGNGRVCSKINVITCTNRPCFQGVRCYEVSDGYKCGRCPSGYTGDGERCDRHRNACESHPCHPEVKCYPTYNPPYFKCGPCPLGYVGNGTVCLDANECELARPCHPGVRCINLHPGYRCDRCPTGYTGPMTEGVGVEMARTRKQICQDINECDINNGGCHPNSECINTEGSYRCGFCKAGYIGNQTVGCHLQQDLCPDMVTVCDVNANCIAMYINEYSCKCRVGWAGNGFVCGPDNDSDGIPDRGLHCHDRRCHSDNCPTIPNSGQEDTDEDGIGDACDSDADNDGVLNSPDNCMYHYNPNQLDMDNDKIGDECDNCPRDLNPKQEDLDDDGIGDVCDSDMDNDNVQNAQDNCIMVRNPDQRDTDMDGIGDVCDNCPTISNPDQTDVDDDGVGDVCDTDADRDRDGVQDDRDNCPDLANPGQNDIDHDNIGNECDDDIDGDNVINTIDNCPYVYNPDQHDINHDGIGDACWNDNDNDTVINTKDNCPNNSLIWATDFRKYTTINLDPYGESQKDPVWKILHDGAEISQLLNSDPGIAIGPDEFTGVDFEGTFYIDDQDDDDDFVGFVFSYQDSRHFYAVTWKMNEQVYWIPTPFRAEADPGIVLKLVQSETGPGEILRNSLWHKYDTPNQVKIIWTDPKKMGWQQRVSYRWHLIHRPQIGLIRFWLYQGTLLITDSGNLFDSTLQGGKIGVYCFSQMNIIWSDLMYKCAETVPRYIWDQLPDNLKKEIQVKVETGHQQQIVQRMNYDF</sequence>
<evidence type="ECO:0000259" key="13">
    <source>
        <dbReference type="PROSITE" id="PS50026"/>
    </source>
</evidence>
<dbReference type="PANTHER" id="PTHR10199">
    <property type="entry name" value="THROMBOSPONDIN"/>
    <property type="match status" value="1"/>
</dbReference>
<feature type="region of interest" description="Disordered" evidence="11">
    <location>
        <begin position="197"/>
        <end position="460"/>
    </location>
</feature>
<dbReference type="Pfam" id="PF05735">
    <property type="entry name" value="TSP_C"/>
    <property type="match status" value="1"/>
</dbReference>
<dbReference type="SUPFAM" id="SSF57196">
    <property type="entry name" value="EGF/Laminin"/>
    <property type="match status" value="2"/>
</dbReference>
<dbReference type="Pfam" id="PF07645">
    <property type="entry name" value="EGF_CA"/>
    <property type="match status" value="2"/>
</dbReference>
<dbReference type="PROSITE" id="PS50026">
    <property type="entry name" value="EGF_3"/>
    <property type="match status" value="4"/>
</dbReference>
<dbReference type="Gene3D" id="2.60.120.200">
    <property type="match status" value="1"/>
</dbReference>
<feature type="chain" id="PRO_5003157118" evidence="12">
    <location>
        <begin position="20"/>
        <end position="1312"/>
    </location>
</feature>
<protein>
    <submittedName>
        <fullName evidence="15">Thrombospondin-4</fullName>
    </submittedName>
</protein>
<evidence type="ECO:0000256" key="3">
    <source>
        <dbReference type="ARBA" id="ARBA00022729"/>
    </source>
</evidence>
<evidence type="ECO:0000256" key="1">
    <source>
        <dbReference type="ARBA" id="ARBA00009456"/>
    </source>
</evidence>
<evidence type="ECO:0000256" key="2">
    <source>
        <dbReference type="ARBA" id="ARBA00022536"/>
    </source>
</evidence>
<dbReference type="SUPFAM" id="SSF49899">
    <property type="entry name" value="Concanavalin A-like lectins/glucanases"/>
    <property type="match status" value="1"/>
</dbReference>
<evidence type="ECO:0000256" key="8">
    <source>
        <dbReference type="ARBA" id="ARBA00023180"/>
    </source>
</evidence>
<proteinExistence type="inferred from homology"/>
<feature type="region of interest" description="Disordered" evidence="11">
    <location>
        <begin position="960"/>
        <end position="992"/>
    </location>
</feature>
<comment type="caution">
    <text evidence="9">Lacks conserved residue(s) required for the propagation of feature annotation.</text>
</comment>